<dbReference type="Pfam" id="PF01212">
    <property type="entry name" value="Beta_elim_lyase"/>
    <property type="match status" value="1"/>
</dbReference>
<name>A0ABW5B906_9BACT</name>
<organism evidence="5 6">
    <name type="scientific">Shivajiella indica</name>
    <dbReference type="NCBI Taxonomy" id="872115"/>
    <lineage>
        <taxon>Bacteria</taxon>
        <taxon>Pseudomonadati</taxon>
        <taxon>Bacteroidota</taxon>
        <taxon>Cytophagia</taxon>
        <taxon>Cytophagales</taxon>
        <taxon>Cyclobacteriaceae</taxon>
        <taxon>Shivajiella</taxon>
    </lineage>
</organism>
<dbReference type="PANTHER" id="PTHR48097:SF9">
    <property type="entry name" value="L-THREONINE ALDOLASE"/>
    <property type="match status" value="1"/>
</dbReference>
<gene>
    <name evidence="5" type="ORF">ACFSKV_10165</name>
</gene>
<dbReference type="PANTHER" id="PTHR48097">
    <property type="entry name" value="L-THREONINE ALDOLASE-RELATED"/>
    <property type="match status" value="1"/>
</dbReference>
<comment type="caution">
    <text evidence="5">The sequence shown here is derived from an EMBL/GenBank/DDBJ whole genome shotgun (WGS) entry which is preliminary data.</text>
</comment>
<proteinExistence type="inferred from homology"/>
<evidence type="ECO:0000313" key="5">
    <source>
        <dbReference type="EMBL" id="MFD2201934.1"/>
    </source>
</evidence>
<evidence type="ECO:0000313" key="6">
    <source>
        <dbReference type="Proteomes" id="UP001597414"/>
    </source>
</evidence>
<evidence type="ECO:0000256" key="1">
    <source>
        <dbReference type="ARBA" id="ARBA00001933"/>
    </source>
</evidence>
<evidence type="ECO:0000256" key="2">
    <source>
        <dbReference type="ARBA" id="ARBA00006966"/>
    </source>
</evidence>
<comment type="similarity">
    <text evidence="2">Belongs to the threonine aldolase family.</text>
</comment>
<dbReference type="InterPro" id="IPR015424">
    <property type="entry name" value="PyrdxlP-dep_Trfase"/>
</dbReference>
<dbReference type="Gene3D" id="3.40.640.10">
    <property type="entry name" value="Type I PLP-dependent aspartate aminotransferase-like (Major domain)"/>
    <property type="match status" value="1"/>
</dbReference>
<reference evidence="6" key="1">
    <citation type="journal article" date="2019" name="Int. J. Syst. Evol. Microbiol.">
        <title>The Global Catalogue of Microorganisms (GCM) 10K type strain sequencing project: providing services to taxonomists for standard genome sequencing and annotation.</title>
        <authorList>
            <consortium name="The Broad Institute Genomics Platform"/>
            <consortium name="The Broad Institute Genome Sequencing Center for Infectious Disease"/>
            <person name="Wu L."/>
            <person name="Ma J."/>
        </authorList>
    </citation>
    <scope>NUCLEOTIDE SEQUENCE [LARGE SCALE GENOMIC DNA]</scope>
    <source>
        <strain evidence="6">KCTC 19812</strain>
    </source>
</reference>
<evidence type="ECO:0000256" key="3">
    <source>
        <dbReference type="ARBA" id="ARBA00022898"/>
    </source>
</evidence>
<dbReference type="InterPro" id="IPR015422">
    <property type="entry name" value="PyrdxlP-dep_Trfase_small"/>
</dbReference>
<dbReference type="NCBIfam" id="NF041359">
    <property type="entry name" value="GntG_guanitoxin"/>
    <property type="match status" value="1"/>
</dbReference>
<keyword evidence="6" id="KW-1185">Reference proteome</keyword>
<dbReference type="InterPro" id="IPR015421">
    <property type="entry name" value="PyrdxlP-dep_Trfase_major"/>
</dbReference>
<dbReference type="InterPro" id="IPR023603">
    <property type="entry name" value="Low_specificity_L-TA-like"/>
</dbReference>
<sequence>MIIDLRSDTVTKPTKGMLEAMWSAQVGDDVFGEDPTVNALEKKLADMFGMEAGLFCPSGTMTNQIAVKLHTGPQMEVICHKYSHIYLYEAGGIMANAHASVKLLEGTYGKITSKDIAENISVDDVHACETTLVSLENTMNKGGGSIYTLDEVKPIKTLCVKHGIKLHLDGARLFNALVTSGESPKDWGAQFETISICLSKGLGCPIGSVLLGSKADIKRARKIRKSFGGGMRQAGYLAAAAIYALDHHVDRLAKDHARAKTIGQILEKHPLVSEVFPVVTNIVIARLQGISPEDFLSKLFENGIKAVKFGKDQVRFVTHLDFNDMMLEAFEDRIKEIR</sequence>
<protein>
    <submittedName>
        <fullName evidence="5">Threonine aldolase family protein</fullName>
    </submittedName>
</protein>
<feature type="domain" description="Aromatic amino acid beta-eliminating lyase/threonine aldolase" evidence="4">
    <location>
        <begin position="4"/>
        <end position="286"/>
    </location>
</feature>
<dbReference type="SUPFAM" id="SSF53383">
    <property type="entry name" value="PLP-dependent transferases"/>
    <property type="match status" value="1"/>
</dbReference>
<accession>A0ABW5B906</accession>
<dbReference type="InterPro" id="IPR001597">
    <property type="entry name" value="ArAA_b-elim_lyase/Thr_aldolase"/>
</dbReference>
<dbReference type="RefSeq" id="WP_380802123.1">
    <property type="nucleotide sequence ID" value="NZ_JBHUIV010000016.1"/>
</dbReference>
<keyword evidence="3" id="KW-0663">Pyridoxal phosphate</keyword>
<comment type="cofactor">
    <cofactor evidence="1">
        <name>pyridoxal 5'-phosphate</name>
        <dbReference type="ChEBI" id="CHEBI:597326"/>
    </cofactor>
</comment>
<dbReference type="PIRSF" id="PIRSF017617">
    <property type="entry name" value="Thr_aldolase"/>
    <property type="match status" value="1"/>
</dbReference>
<dbReference type="EMBL" id="JBHUIV010000016">
    <property type="protein sequence ID" value="MFD2201934.1"/>
    <property type="molecule type" value="Genomic_DNA"/>
</dbReference>
<dbReference type="Gene3D" id="3.90.1150.10">
    <property type="entry name" value="Aspartate Aminotransferase, domain 1"/>
    <property type="match status" value="1"/>
</dbReference>
<evidence type="ECO:0000259" key="4">
    <source>
        <dbReference type="Pfam" id="PF01212"/>
    </source>
</evidence>
<dbReference type="Proteomes" id="UP001597414">
    <property type="component" value="Unassembled WGS sequence"/>
</dbReference>